<dbReference type="Proteomes" id="UP001462640">
    <property type="component" value="Unassembled WGS sequence"/>
</dbReference>
<protein>
    <recommendedName>
        <fullName evidence="4">MFS transporter</fullName>
    </recommendedName>
</protein>
<keyword evidence="1" id="KW-0812">Transmembrane</keyword>
<keyword evidence="3" id="KW-1185">Reference proteome</keyword>
<evidence type="ECO:0000313" key="2">
    <source>
        <dbReference type="EMBL" id="MEO3713195.1"/>
    </source>
</evidence>
<dbReference type="EMBL" id="JBDPZC010000004">
    <property type="protein sequence ID" value="MEO3713195.1"/>
    <property type="molecule type" value="Genomic_DNA"/>
</dbReference>
<feature type="transmembrane region" description="Helical" evidence="1">
    <location>
        <begin position="156"/>
        <end position="176"/>
    </location>
</feature>
<name>A0ABV0GDR3_9BURK</name>
<evidence type="ECO:0008006" key="4">
    <source>
        <dbReference type="Google" id="ProtNLM"/>
    </source>
</evidence>
<accession>A0ABV0GDR3</accession>
<proteinExistence type="predicted"/>
<feature type="transmembrane region" description="Helical" evidence="1">
    <location>
        <begin position="34"/>
        <end position="52"/>
    </location>
</feature>
<feature type="transmembrane region" description="Helical" evidence="1">
    <location>
        <begin position="64"/>
        <end position="88"/>
    </location>
</feature>
<sequence length="404" mass="43020">MDESSPQAGPPAGQTPELRSLRLAQQLLEAHGQLAAKAGTFLGLLITALYFIKAGAIPLDSLSSLGALAVVVALIALFSALAFLVLWVMPPAVALAFQAEDPHGYLKHWFQRSAEGQVLPKARQWRRVFLFSFVMGAVAWMWFATRALPGLFNGEWLRWGSLAVSAAAAGILCWKFTTHPLPESDAQSPAGSRLGAFFNRLLFVLTYAGMCVGPLLLFLTLLTASDLPQHTQAPALWALLAAGFVLASLANGVGLGAFQQLSRPRAFVVLAWVGIFTLAGIAVPLGSSHQLLNGVMQMSTIRMANVSLALDDKNCATAQMLGVLTTPAPAASSPADGHCLLENVTVISRVGERWVIACDRDAPATDQARSPKRRNFRIEAKGVVGEVDTSEAVRERTGKVGVCG</sequence>
<feature type="transmembrane region" description="Helical" evidence="1">
    <location>
        <begin position="266"/>
        <end position="286"/>
    </location>
</feature>
<reference evidence="2 3" key="1">
    <citation type="submission" date="2024-05" db="EMBL/GenBank/DDBJ databases">
        <title>Roseateles sp. 2.12 16S ribosomal RNA gene Genome sequencing and assembly.</title>
        <authorList>
            <person name="Woo H."/>
        </authorList>
    </citation>
    <scope>NUCLEOTIDE SEQUENCE [LARGE SCALE GENOMIC DNA]</scope>
    <source>
        <strain evidence="2 3">2.12</strain>
    </source>
</reference>
<feature type="transmembrane region" description="Helical" evidence="1">
    <location>
        <begin position="234"/>
        <end position="254"/>
    </location>
</feature>
<dbReference type="RefSeq" id="WP_347609415.1">
    <property type="nucleotide sequence ID" value="NZ_JBDPZC010000004.1"/>
</dbReference>
<evidence type="ECO:0000313" key="3">
    <source>
        <dbReference type="Proteomes" id="UP001462640"/>
    </source>
</evidence>
<comment type="caution">
    <text evidence="2">The sequence shown here is derived from an EMBL/GenBank/DDBJ whole genome shotgun (WGS) entry which is preliminary data.</text>
</comment>
<feature type="transmembrane region" description="Helical" evidence="1">
    <location>
        <begin position="128"/>
        <end position="144"/>
    </location>
</feature>
<evidence type="ECO:0000256" key="1">
    <source>
        <dbReference type="SAM" id="Phobius"/>
    </source>
</evidence>
<organism evidence="2 3">
    <name type="scientific">Roseateles flavus</name>
    <dbReference type="NCBI Taxonomy" id="3149041"/>
    <lineage>
        <taxon>Bacteria</taxon>
        <taxon>Pseudomonadati</taxon>
        <taxon>Pseudomonadota</taxon>
        <taxon>Betaproteobacteria</taxon>
        <taxon>Burkholderiales</taxon>
        <taxon>Sphaerotilaceae</taxon>
        <taxon>Roseateles</taxon>
    </lineage>
</organism>
<feature type="transmembrane region" description="Helical" evidence="1">
    <location>
        <begin position="197"/>
        <end position="222"/>
    </location>
</feature>
<gene>
    <name evidence="2" type="ORF">ABDJ40_10525</name>
</gene>
<keyword evidence="1" id="KW-1133">Transmembrane helix</keyword>
<keyword evidence="1" id="KW-0472">Membrane</keyword>